<feature type="region of interest" description="Disordered" evidence="3">
    <location>
        <begin position="731"/>
        <end position="754"/>
    </location>
</feature>
<dbReference type="OrthoDB" id="268763at2759"/>
<dbReference type="InterPro" id="IPR000717">
    <property type="entry name" value="PCI_dom"/>
</dbReference>
<proteinExistence type="inferred from homology"/>
<comment type="similarity">
    <text evidence="1">Belongs to the proteasome subunit p55 family.</text>
</comment>
<dbReference type="InterPro" id="IPR036388">
    <property type="entry name" value="WH-like_DNA-bd_sf"/>
</dbReference>
<dbReference type="PANTHER" id="PTHR10855:SF1">
    <property type="entry name" value="26S PROTEASOME NON-ATPASE REGULATORY SUBUNIT 12"/>
    <property type="match status" value="1"/>
</dbReference>
<sequence length="1443" mass="160373">MSSGQSLSRRSSLVDYISQIPRPRLASLRSRKSTVSLKSIASTKVDNYTPYAIYQQKMKPIILRDADTTQKLLEAILETPQGRRSVSRLARTCKAFKEPALDVLWRDLDSLTPLLGLFPSNILKRARRPGMGLVRLLSQSAPQASLLTQLFTSVAPPSPLSTISEQTKAPERDDWARVLAYGMRVKSIAYVEMSGNIAPSILPLLEEHRPATYILPNLASLTWKVETAANLERCRMFLAPFVESVQLEVGSKSPRINDILEEIASHKGLKSFSFTLHTNLPDKFTETFQDNTKLEKLALTAPGALAARVGKWASGLPLLKTLGVDLSARSTTAVEGFFDDISPGSGYSTPSSVGGTDSGVFSADEADFSEARKAAVRLTRDGPRRGAFAKLSNLTLTGEAANLTMFLKHLTSPLTQLDLVMEDPPMPIDWHSLCVVVSDQFADTLQSLRISATSASRFGELVRATSRGGDAPMHPLPLTYFSMLPRLWRFEVDLPESVIFEEKDLLHIARICPNIEILRLSPNARFPLTGNPPSITLETIVPLTRDCRRLHTLAIVVNAAELSSDDVYSTRVVCSRSLLRLHVGHSWIKNPLQTAVLLSHLTPYLETLKYFEPRSRAGAVEANASSWQRVAEILPHVQHIRLSERKLQPPPAPYVPPPKSDKAIDATPIMFDAAISVRPQVQEMSIQAMPELVDSGVQVMPTTTDAAIDATPVLVEAEVMVVPEYSEAGIDAVPPTEEKGTTPWEPDTESESSEDTVEHVVSATSMFTPTAVVNGAVYITHRVFRFYTAPIRFVFSFMPTMPMQIIPKFALYATPASELELNEKQALLAAANAEHGHQVSVLTHTNGNAVPAEINPDSAVVNDNIIIGSPEHVTVTSENALHEASQPDVAEETTQDQQHASNVQVPQPHLQSLRFQFGASVPGQALSHVTESKRQDGERLYATRQSSLRTATIAWLASSTPYPTYIMADPKKQEKDFTKEVDELLPSARSLAQSDKLQESLDKIYVLEKQTRNASDMNSTTRLVKEASELCYKAGNLELLNSNVNTLSKKHGQLKAVIQALVEQAIGWLEEIRKSAGTEKWLQLIETLRNVTEGKIFLETPRARITLLLAQYHESLTTGASATPVARKESLQLASDLLSDLQVETYSSMDRREKTEFILEQMRLLIALARLKDADIGGEGKDSIGGGEAEWVKVRVGGRKVNEEFLKNKDNEDLKLKYYDMMIQYALHQSAYLDAAKYYHKVWETPSIKEEVNGRGREALEHIVYYVVLAPHDNEQSDMLHRLFNDPALPRLELHYALVKCFTTPELMRWPGIEQIYGPHLKKTSVFSSSKLWEDLHTRVIEHNIRIVSQYYTRITVTRLTSLLDLTQQQTEETLCRLVVSGTVWARIDRPAGIVNFRQSRSAEDVMNDWSSDMQRLLGLVEKTWMGVNAAQAAQSRAVKVAS</sequence>
<protein>
    <submittedName>
        <fullName evidence="5">Transcription factor</fullName>
    </submittedName>
</protein>
<evidence type="ECO:0000259" key="4">
    <source>
        <dbReference type="PROSITE" id="PS50250"/>
    </source>
</evidence>
<evidence type="ECO:0000256" key="1">
    <source>
        <dbReference type="ARBA" id="ARBA00006397"/>
    </source>
</evidence>
<dbReference type="GO" id="GO:0005634">
    <property type="term" value="C:nucleus"/>
    <property type="evidence" value="ECO:0007669"/>
    <property type="project" value="UniProtKB-ARBA"/>
</dbReference>
<dbReference type="InterPro" id="IPR054559">
    <property type="entry name" value="PSMD12-CSN4-like_N"/>
</dbReference>
<accession>A0A2G8SD70</accession>
<dbReference type="SMART" id="SM00088">
    <property type="entry name" value="PINT"/>
    <property type="match status" value="1"/>
</dbReference>
<feature type="domain" description="PCI" evidence="4">
    <location>
        <begin position="1231"/>
        <end position="1402"/>
    </location>
</feature>
<dbReference type="PROSITE" id="PS50250">
    <property type="entry name" value="PCI"/>
    <property type="match status" value="1"/>
</dbReference>
<evidence type="ECO:0000256" key="2">
    <source>
        <dbReference type="ARBA" id="ARBA00022942"/>
    </source>
</evidence>
<reference evidence="5 6" key="1">
    <citation type="journal article" date="2015" name="Sci. Rep.">
        <title>Chromosome-level genome map provides insights into diverse defense mechanisms in the medicinal fungus Ganoderma sinense.</title>
        <authorList>
            <person name="Zhu Y."/>
            <person name="Xu J."/>
            <person name="Sun C."/>
            <person name="Zhou S."/>
            <person name="Xu H."/>
            <person name="Nelson D.R."/>
            <person name="Qian J."/>
            <person name="Song J."/>
            <person name="Luo H."/>
            <person name="Xiang L."/>
            <person name="Li Y."/>
            <person name="Xu Z."/>
            <person name="Ji A."/>
            <person name="Wang L."/>
            <person name="Lu S."/>
            <person name="Hayward A."/>
            <person name="Sun W."/>
            <person name="Li X."/>
            <person name="Schwartz D.C."/>
            <person name="Wang Y."/>
            <person name="Chen S."/>
        </authorList>
    </citation>
    <scope>NUCLEOTIDE SEQUENCE [LARGE SCALE GENOMIC DNA]</scope>
    <source>
        <strain evidence="5 6">ZZ0214-1</strain>
    </source>
</reference>
<feature type="region of interest" description="Disordered" evidence="3">
    <location>
        <begin position="879"/>
        <end position="902"/>
    </location>
</feature>
<dbReference type="Pfam" id="PF01399">
    <property type="entry name" value="PCI"/>
    <property type="match status" value="1"/>
</dbReference>
<dbReference type="GO" id="GO:0008541">
    <property type="term" value="C:proteasome regulatory particle, lid subcomplex"/>
    <property type="evidence" value="ECO:0007669"/>
    <property type="project" value="TreeGrafter"/>
</dbReference>
<dbReference type="FunFam" id="1.10.10.10:FF:000070">
    <property type="entry name" value="26S proteasome non-ATPase regulatory subunit 12"/>
    <property type="match status" value="1"/>
</dbReference>
<organism evidence="5 6">
    <name type="scientific">Ganoderma sinense ZZ0214-1</name>
    <dbReference type="NCBI Taxonomy" id="1077348"/>
    <lineage>
        <taxon>Eukaryota</taxon>
        <taxon>Fungi</taxon>
        <taxon>Dikarya</taxon>
        <taxon>Basidiomycota</taxon>
        <taxon>Agaricomycotina</taxon>
        <taxon>Agaricomycetes</taxon>
        <taxon>Polyporales</taxon>
        <taxon>Polyporaceae</taxon>
        <taxon>Ganoderma</taxon>
    </lineage>
</organism>
<dbReference type="GO" id="GO:0005737">
    <property type="term" value="C:cytoplasm"/>
    <property type="evidence" value="ECO:0007669"/>
    <property type="project" value="TreeGrafter"/>
</dbReference>
<dbReference type="Pfam" id="PF22241">
    <property type="entry name" value="PSMD12-CSN4_N"/>
    <property type="match status" value="1"/>
</dbReference>
<evidence type="ECO:0000256" key="3">
    <source>
        <dbReference type="SAM" id="MobiDB-lite"/>
    </source>
</evidence>
<dbReference type="SUPFAM" id="SSF46785">
    <property type="entry name" value="Winged helix' DNA-binding domain"/>
    <property type="match status" value="1"/>
</dbReference>
<keyword evidence="6" id="KW-1185">Reference proteome</keyword>
<dbReference type="Gene3D" id="1.10.10.10">
    <property type="entry name" value="Winged helix-like DNA-binding domain superfamily/Winged helix DNA-binding domain"/>
    <property type="match status" value="1"/>
</dbReference>
<name>A0A2G8SD70_9APHY</name>
<dbReference type="InterPro" id="IPR040134">
    <property type="entry name" value="PSMD12/CSN4"/>
</dbReference>
<dbReference type="STRING" id="1077348.A0A2G8SD70"/>
<dbReference type="InterPro" id="IPR036390">
    <property type="entry name" value="WH_DNA-bd_sf"/>
</dbReference>
<evidence type="ECO:0000313" key="5">
    <source>
        <dbReference type="EMBL" id="PIL31714.1"/>
    </source>
</evidence>
<gene>
    <name evidence="5" type="ORF">GSI_06418</name>
</gene>
<dbReference type="PANTHER" id="PTHR10855">
    <property type="entry name" value="26S PROTEASOME NON-ATPASE REGULATORY SUBUNIT 12/COP9 SIGNALOSOME COMPLEX SUBUNIT 4"/>
    <property type="match status" value="1"/>
</dbReference>
<dbReference type="Proteomes" id="UP000230002">
    <property type="component" value="Unassembled WGS sequence"/>
</dbReference>
<keyword evidence="2" id="KW-0647">Proteasome</keyword>
<evidence type="ECO:0000313" key="6">
    <source>
        <dbReference type="Proteomes" id="UP000230002"/>
    </source>
</evidence>
<comment type="caution">
    <text evidence="5">The sequence shown here is derived from an EMBL/GenBank/DDBJ whole genome shotgun (WGS) entry which is preliminary data.</text>
</comment>
<dbReference type="EMBL" id="AYKW01000012">
    <property type="protein sequence ID" value="PIL31714.1"/>
    <property type="molecule type" value="Genomic_DNA"/>
</dbReference>